<dbReference type="EMBL" id="AP023086">
    <property type="protein sequence ID" value="BCD96070.1"/>
    <property type="molecule type" value="Genomic_DNA"/>
</dbReference>
<keyword evidence="3" id="KW-1185">Reference proteome</keyword>
<feature type="chain" id="PRO_5042936143" evidence="1">
    <location>
        <begin position="22"/>
        <end position="174"/>
    </location>
</feature>
<dbReference type="KEGG" id="marq:MARGE09_P0269"/>
<proteinExistence type="predicted"/>
<dbReference type="PROSITE" id="PS51257">
    <property type="entry name" value="PROKAR_LIPOPROTEIN"/>
    <property type="match status" value="1"/>
</dbReference>
<evidence type="ECO:0000256" key="1">
    <source>
        <dbReference type="SAM" id="SignalP"/>
    </source>
</evidence>
<name>A0AAN1WED4_9GAMM</name>
<dbReference type="RefSeq" id="WP_236985577.1">
    <property type="nucleotide sequence ID" value="NZ_AP023086.1"/>
</dbReference>
<dbReference type="PIRSF" id="PIRSF016481">
    <property type="entry name" value="Pilus_assembly_PilP"/>
    <property type="match status" value="1"/>
</dbReference>
<sequence>MLIRKVLLPSIALLLSGCVSSKDTADLTRYIDEVKARPEGSIEPLPPVRTFDPFIYGATAMRSPFDEPVIVTTIEGTRDPDVKPDPLRVKDFLESFNLDSLAMVGTLEQNGALWALVKDPTGGIHRVTVNNYIGKNHGKITAATTTQLNLVEIVGDGLGGWVQRPRTIKLSEKE</sequence>
<keyword evidence="1" id="KW-0732">Signal</keyword>
<evidence type="ECO:0000313" key="2">
    <source>
        <dbReference type="EMBL" id="BCD96070.1"/>
    </source>
</evidence>
<dbReference type="Pfam" id="PF04351">
    <property type="entry name" value="PilP"/>
    <property type="match status" value="1"/>
</dbReference>
<organism evidence="2 3">
    <name type="scientific">Marinagarivorans cellulosilyticus</name>
    <dbReference type="NCBI Taxonomy" id="2721545"/>
    <lineage>
        <taxon>Bacteria</taxon>
        <taxon>Pseudomonadati</taxon>
        <taxon>Pseudomonadota</taxon>
        <taxon>Gammaproteobacteria</taxon>
        <taxon>Cellvibrionales</taxon>
        <taxon>Cellvibrionaceae</taxon>
        <taxon>Marinagarivorans</taxon>
    </lineage>
</organism>
<protein>
    <submittedName>
        <fullName evidence="2">Type IV pilus assembly protein PilP</fullName>
    </submittedName>
</protein>
<accession>A0AAN1WED4</accession>
<dbReference type="InterPro" id="IPR007446">
    <property type="entry name" value="PilP"/>
</dbReference>
<reference evidence="2 3" key="1">
    <citation type="journal article" date="2022" name="IScience">
        <title>An ultrasensitive nanofiber-based assay for enzymatic hydrolysis and deep-sea microbial degradation of cellulose.</title>
        <authorList>
            <person name="Tsudome M."/>
            <person name="Tachioka M."/>
            <person name="Miyazaki M."/>
            <person name="Uchimura K."/>
            <person name="Tsuda M."/>
            <person name="Takaki Y."/>
            <person name="Deguchi S."/>
        </authorList>
    </citation>
    <scope>NUCLEOTIDE SEQUENCE [LARGE SCALE GENOMIC DNA]</scope>
    <source>
        <strain evidence="2 3">GE09</strain>
    </source>
</reference>
<dbReference type="Proteomes" id="UP001320119">
    <property type="component" value="Chromosome"/>
</dbReference>
<dbReference type="Gene3D" id="2.30.30.830">
    <property type="match status" value="1"/>
</dbReference>
<feature type="signal peptide" evidence="1">
    <location>
        <begin position="1"/>
        <end position="21"/>
    </location>
</feature>
<dbReference type="AlphaFoldDB" id="A0AAN1WED4"/>
<gene>
    <name evidence="2" type="ORF">MARGE09_P0269</name>
</gene>
<evidence type="ECO:0000313" key="3">
    <source>
        <dbReference type="Proteomes" id="UP001320119"/>
    </source>
</evidence>